<dbReference type="Proteomes" id="UP000886748">
    <property type="component" value="Unassembled WGS sequence"/>
</dbReference>
<evidence type="ECO:0000313" key="1">
    <source>
        <dbReference type="EMBL" id="HIU92810.1"/>
    </source>
</evidence>
<dbReference type="InterPro" id="IPR014127">
    <property type="entry name" value="CHP02757"/>
</dbReference>
<protein>
    <submittedName>
        <fullName evidence="1">TIGR02757 family protein</fullName>
    </submittedName>
</protein>
<sequence length="253" mass="29382">MNTDTKKYMDLLVSTYETKDFIKDDPVQFPHRFKEKNDIEIAAFIASIFAYGKREVFIAKLNTLFDIMQQKPYEFVMNFDENNHGLDNFDYRFSIGIDLVQIVLILKALYTSNESLESLFAYGWKNTQTVQGTLQTVVDYFYSRVTMPVSKGFFHLLPNPAKKSACKRLNMLLRWMVRDGEVDLGIWKFMPKSELLIPLDVHVAKISRQLGLLQRNQNDYGAVIELMGKLKEFDPSDPVKYDFAMFGYGVNNN</sequence>
<evidence type="ECO:0000313" key="2">
    <source>
        <dbReference type="Proteomes" id="UP000886748"/>
    </source>
</evidence>
<dbReference type="NCBIfam" id="TIGR02757">
    <property type="entry name" value="TIGR02757 family protein"/>
    <property type="match status" value="1"/>
</dbReference>
<reference evidence="1" key="2">
    <citation type="journal article" date="2021" name="PeerJ">
        <title>Extensive microbial diversity within the chicken gut microbiome revealed by metagenomics and culture.</title>
        <authorList>
            <person name="Gilroy R."/>
            <person name="Ravi A."/>
            <person name="Getino M."/>
            <person name="Pursley I."/>
            <person name="Horton D.L."/>
            <person name="Alikhan N.F."/>
            <person name="Baker D."/>
            <person name="Gharbi K."/>
            <person name="Hall N."/>
            <person name="Watson M."/>
            <person name="Adriaenssens E.M."/>
            <person name="Foster-Nyarko E."/>
            <person name="Jarju S."/>
            <person name="Secka A."/>
            <person name="Antonio M."/>
            <person name="Oren A."/>
            <person name="Chaudhuri R.R."/>
            <person name="La Ragione R."/>
            <person name="Hildebrand F."/>
            <person name="Pallen M.J."/>
        </authorList>
    </citation>
    <scope>NUCLEOTIDE SEQUENCE</scope>
    <source>
        <strain evidence="1">CHK154-7741</strain>
    </source>
</reference>
<dbReference type="EMBL" id="DVOD01000050">
    <property type="protein sequence ID" value="HIU92810.1"/>
    <property type="molecule type" value="Genomic_DNA"/>
</dbReference>
<gene>
    <name evidence="1" type="ORF">IAD26_06730</name>
</gene>
<name>A0A9D1N0W9_9CLOT</name>
<dbReference type="AlphaFoldDB" id="A0A9D1N0W9"/>
<proteinExistence type="predicted"/>
<reference evidence="1" key="1">
    <citation type="submission" date="2020-10" db="EMBL/GenBank/DDBJ databases">
        <authorList>
            <person name="Gilroy R."/>
        </authorList>
    </citation>
    <scope>NUCLEOTIDE SEQUENCE</scope>
    <source>
        <strain evidence="1">CHK154-7741</strain>
    </source>
</reference>
<dbReference type="Pfam" id="PF09674">
    <property type="entry name" value="DUF2400"/>
    <property type="match status" value="1"/>
</dbReference>
<accession>A0A9D1N0W9</accession>
<organism evidence="1 2">
    <name type="scientific">Candidatus Limenecus avicola</name>
    <dbReference type="NCBI Taxonomy" id="2840847"/>
    <lineage>
        <taxon>Bacteria</taxon>
        <taxon>Bacillati</taxon>
        <taxon>Bacillota</taxon>
        <taxon>Clostridia</taxon>
        <taxon>Eubacteriales</taxon>
        <taxon>Clostridiaceae</taxon>
        <taxon>Clostridiaceae incertae sedis</taxon>
        <taxon>Candidatus Limenecus</taxon>
    </lineage>
</organism>
<comment type="caution">
    <text evidence="1">The sequence shown here is derived from an EMBL/GenBank/DDBJ whole genome shotgun (WGS) entry which is preliminary data.</text>
</comment>